<dbReference type="Proteomes" id="UP000015104">
    <property type="component" value="Unassembled WGS sequence"/>
</dbReference>
<protein>
    <recommendedName>
        <fullName evidence="2">Neurotransmitter-gated ion-channel ligand-binding domain-containing protein</fullName>
    </recommendedName>
</protein>
<sequence>MFNHCSGKLKKYLIMIISCTFLLQDVDCSINERRLLQDLLRNYDLLERPVNNESDTLLVTLGITYQQIIKLGN</sequence>
<reference evidence="3" key="2">
    <citation type="submission" date="2016-04" db="UniProtKB">
        <authorList>
            <consortium name="EnsemblMetazoa"/>
        </authorList>
    </citation>
    <scope>IDENTIFICATION</scope>
</reference>
<evidence type="ECO:0000313" key="3">
    <source>
        <dbReference type="EnsemblMetazoa" id="tetur27g02260.1"/>
    </source>
</evidence>
<reference evidence="4" key="1">
    <citation type="submission" date="2011-08" db="EMBL/GenBank/DDBJ databases">
        <authorList>
            <person name="Rombauts S."/>
        </authorList>
    </citation>
    <scope>NUCLEOTIDE SEQUENCE</scope>
    <source>
        <strain evidence="4">London</strain>
    </source>
</reference>
<keyword evidence="1" id="KW-0732">Signal</keyword>
<organism evidence="3 4">
    <name type="scientific">Tetranychus urticae</name>
    <name type="common">Two-spotted spider mite</name>
    <dbReference type="NCBI Taxonomy" id="32264"/>
    <lineage>
        <taxon>Eukaryota</taxon>
        <taxon>Metazoa</taxon>
        <taxon>Ecdysozoa</taxon>
        <taxon>Arthropoda</taxon>
        <taxon>Chelicerata</taxon>
        <taxon>Arachnida</taxon>
        <taxon>Acari</taxon>
        <taxon>Acariformes</taxon>
        <taxon>Trombidiformes</taxon>
        <taxon>Prostigmata</taxon>
        <taxon>Eleutherengona</taxon>
        <taxon>Raphignathae</taxon>
        <taxon>Tetranychoidea</taxon>
        <taxon>Tetranychidae</taxon>
        <taxon>Tetranychus</taxon>
    </lineage>
</organism>
<dbReference type="AlphaFoldDB" id="A0A158P5F9"/>
<feature type="domain" description="Neurotransmitter-gated ion-channel ligand-binding" evidence="2">
    <location>
        <begin position="32"/>
        <end position="71"/>
    </location>
</feature>
<dbReference type="EnsemblMetazoa" id="tetur27g02260.1">
    <property type="protein sequence ID" value="tetur27g02260.1"/>
    <property type="gene ID" value="tetur27g02260"/>
</dbReference>
<evidence type="ECO:0000256" key="1">
    <source>
        <dbReference type="SAM" id="SignalP"/>
    </source>
</evidence>
<dbReference type="GO" id="GO:0016020">
    <property type="term" value="C:membrane"/>
    <property type="evidence" value="ECO:0007669"/>
    <property type="project" value="InterPro"/>
</dbReference>
<dbReference type="EMBL" id="CAEY01000719">
    <property type="status" value="NOT_ANNOTATED_CDS"/>
    <property type="molecule type" value="Genomic_DNA"/>
</dbReference>
<feature type="chain" id="PRO_5007630045" description="Neurotransmitter-gated ion-channel ligand-binding domain-containing protein" evidence="1">
    <location>
        <begin position="29"/>
        <end position="73"/>
    </location>
</feature>
<dbReference type="InterPro" id="IPR006202">
    <property type="entry name" value="Neur_chan_lig-bd"/>
</dbReference>
<proteinExistence type="predicted"/>
<accession>A0A158P5F9</accession>
<evidence type="ECO:0000313" key="4">
    <source>
        <dbReference type="Proteomes" id="UP000015104"/>
    </source>
</evidence>
<keyword evidence="4" id="KW-1185">Reference proteome</keyword>
<dbReference type="Gene3D" id="2.70.170.10">
    <property type="entry name" value="Neurotransmitter-gated ion-channel ligand-binding domain"/>
    <property type="match status" value="1"/>
</dbReference>
<dbReference type="SUPFAM" id="SSF63712">
    <property type="entry name" value="Nicotinic receptor ligand binding domain-like"/>
    <property type="match status" value="1"/>
</dbReference>
<evidence type="ECO:0000259" key="2">
    <source>
        <dbReference type="Pfam" id="PF02931"/>
    </source>
</evidence>
<feature type="signal peptide" evidence="1">
    <location>
        <begin position="1"/>
        <end position="28"/>
    </location>
</feature>
<dbReference type="Pfam" id="PF02931">
    <property type="entry name" value="Neur_chan_LBD"/>
    <property type="match status" value="1"/>
</dbReference>
<dbReference type="InterPro" id="IPR036734">
    <property type="entry name" value="Neur_chan_lig-bd_sf"/>
</dbReference>
<dbReference type="GO" id="GO:0005230">
    <property type="term" value="F:extracellular ligand-gated monoatomic ion channel activity"/>
    <property type="evidence" value="ECO:0007669"/>
    <property type="project" value="InterPro"/>
</dbReference>
<name>A0A158P5F9_TETUR</name>